<reference evidence="3" key="1">
    <citation type="journal article" date="2019" name="Int. J. Syst. Evol. Microbiol.">
        <title>The Global Catalogue of Microorganisms (GCM) 10K type strain sequencing project: providing services to taxonomists for standard genome sequencing and annotation.</title>
        <authorList>
            <consortium name="The Broad Institute Genomics Platform"/>
            <consortium name="The Broad Institute Genome Sequencing Center for Infectious Disease"/>
            <person name="Wu L."/>
            <person name="Ma J."/>
        </authorList>
    </citation>
    <scope>NUCLEOTIDE SEQUENCE [LARGE SCALE GENOMIC DNA]</scope>
    <source>
        <strain evidence="3">JCM 16981</strain>
    </source>
</reference>
<dbReference type="InterPro" id="IPR023210">
    <property type="entry name" value="NADP_OxRdtase_dom"/>
</dbReference>
<dbReference type="EMBL" id="BAABCK010000023">
    <property type="protein sequence ID" value="GAA3725498.1"/>
    <property type="molecule type" value="Genomic_DNA"/>
</dbReference>
<proteinExistence type="predicted"/>
<evidence type="ECO:0000259" key="1">
    <source>
        <dbReference type="Pfam" id="PF00248"/>
    </source>
</evidence>
<evidence type="ECO:0000313" key="2">
    <source>
        <dbReference type="EMBL" id="GAA3725498.1"/>
    </source>
</evidence>
<protein>
    <submittedName>
        <fullName evidence="2">Aldo/keto reductase</fullName>
    </submittedName>
</protein>
<dbReference type="PANTHER" id="PTHR43312:SF1">
    <property type="entry name" value="NADP-DEPENDENT OXIDOREDUCTASE DOMAIN-CONTAINING PROTEIN"/>
    <property type="match status" value="1"/>
</dbReference>
<dbReference type="SUPFAM" id="SSF51430">
    <property type="entry name" value="NAD(P)-linked oxidoreductase"/>
    <property type="match status" value="1"/>
</dbReference>
<feature type="domain" description="NADP-dependent oxidoreductase" evidence="1">
    <location>
        <begin position="17"/>
        <end position="290"/>
    </location>
</feature>
<dbReference type="Gene3D" id="3.20.20.100">
    <property type="entry name" value="NADP-dependent oxidoreductase domain"/>
    <property type="match status" value="1"/>
</dbReference>
<accession>A0ABP7EX34</accession>
<dbReference type="Proteomes" id="UP001500920">
    <property type="component" value="Unassembled WGS sequence"/>
</dbReference>
<dbReference type="RefSeq" id="WP_344702904.1">
    <property type="nucleotide sequence ID" value="NZ_BAABCK010000023.1"/>
</dbReference>
<dbReference type="InterPro" id="IPR053135">
    <property type="entry name" value="AKR2_Oxidoreductase"/>
</dbReference>
<organism evidence="2 3">
    <name type="scientific">Salinicoccus jeotgali</name>
    <dbReference type="NCBI Taxonomy" id="381634"/>
    <lineage>
        <taxon>Bacteria</taxon>
        <taxon>Bacillati</taxon>
        <taxon>Bacillota</taxon>
        <taxon>Bacilli</taxon>
        <taxon>Bacillales</taxon>
        <taxon>Staphylococcaceae</taxon>
        <taxon>Salinicoccus</taxon>
    </lineage>
</organism>
<sequence>MRQLNLKDGLNISEFSLGCMNLPLDDKNEMEKIIQFALESGITHFDTADLYQFGKNEQELGKILNVFRSTYDFTIATKGGNEFDQKTQEKIGWNPTPKHIKSAIKDSMHRLGVDHIDLYQLHGGTIEDNKDETISAFDDLKQEGLITSYGISSIRLNVIDYYLRHSDMSTIMMQFNPLDNRPLEVSNSLKEDVAILARGPVMKGALSSSWRSVIEEKFPDGFLDYSCEDLKGSLERLSEVEDDLTALSYAFLRYNEAAIVNGVSSLKQLESNIESYNKMPDLSQEEYKAVLDAVKIIKYEEHRA</sequence>
<dbReference type="CDD" id="cd19086">
    <property type="entry name" value="AKR_AKR11C1"/>
    <property type="match status" value="1"/>
</dbReference>
<comment type="caution">
    <text evidence="2">The sequence shown here is derived from an EMBL/GenBank/DDBJ whole genome shotgun (WGS) entry which is preliminary data.</text>
</comment>
<keyword evidence="3" id="KW-1185">Reference proteome</keyword>
<evidence type="ECO:0000313" key="3">
    <source>
        <dbReference type="Proteomes" id="UP001500920"/>
    </source>
</evidence>
<dbReference type="Pfam" id="PF00248">
    <property type="entry name" value="Aldo_ket_red"/>
    <property type="match status" value="1"/>
</dbReference>
<dbReference type="PANTHER" id="PTHR43312">
    <property type="entry name" value="D-THREO-ALDOSE 1-DEHYDROGENASE"/>
    <property type="match status" value="1"/>
</dbReference>
<gene>
    <name evidence="2" type="ORF">GCM10022378_14210</name>
</gene>
<dbReference type="InterPro" id="IPR036812">
    <property type="entry name" value="NAD(P)_OxRdtase_dom_sf"/>
</dbReference>
<name>A0ABP7EX34_9STAP</name>